<name>A0ABQ8QY14_FUSEQ</name>
<feature type="compositionally biased region" description="Basic and acidic residues" evidence="1">
    <location>
        <begin position="85"/>
        <end position="94"/>
    </location>
</feature>
<evidence type="ECO:0000313" key="3">
    <source>
        <dbReference type="Proteomes" id="UP001152024"/>
    </source>
</evidence>
<gene>
    <name evidence="2" type="ORF">NW768_011354</name>
</gene>
<organism evidence="2 3">
    <name type="scientific">Fusarium equiseti</name>
    <name type="common">Fusarium scirpi</name>
    <dbReference type="NCBI Taxonomy" id="61235"/>
    <lineage>
        <taxon>Eukaryota</taxon>
        <taxon>Fungi</taxon>
        <taxon>Dikarya</taxon>
        <taxon>Ascomycota</taxon>
        <taxon>Pezizomycotina</taxon>
        <taxon>Sordariomycetes</taxon>
        <taxon>Hypocreomycetidae</taxon>
        <taxon>Hypocreales</taxon>
        <taxon>Nectriaceae</taxon>
        <taxon>Fusarium</taxon>
        <taxon>Fusarium incarnatum-equiseti species complex</taxon>
    </lineage>
</organism>
<evidence type="ECO:0008006" key="4">
    <source>
        <dbReference type="Google" id="ProtNLM"/>
    </source>
</evidence>
<protein>
    <recommendedName>
        <fullName evidence="4">SNF2 N-terminal domain-containing protein</fullName>
    </recommendedName>
</protein>
<keyword evidence="3" id="KW-1185">Reference proteome</keyword>
<accession>A0ABQ8QY14</accession>
<proteinExistence type="predicted"/>
<comment type="caution">
    <text evidence="2">The sequence shown here is derived from an EMBL/GenBank/DDBJ whole genome shotgun (WGS) entry which is preliminary data.</text>
</comment>
<dbReference type="EMBL" id="JAOQBH010000028">
    <property type="protein sequence ID" value="KAJ4114800.1"/>
    <property type="molecule type" value="Genomic_DNA"/>
</dbReference>
<sequence>MATTSEPKPVDILNDYATNPQARLLADRVVQTCPKPTFIPVLNKHVINGHSANVDMMATSPKAFILVHAIQLLLFAPQDWDKDRPYSRETDSYPHRFPTPAEVGGDTEKHVADSFSMEDLHRAILLFCQLIYRRLGRTAWTGRASSQKKVGGLRRCPRLAEAANLEESMLTERGICSRKRERARELRELAREEGRLPDPGAVLPPDPDDPIPLADLDTIDASTKLLEMVQPARIVKIKVPQQAKEMAIEEMEPISAESFRAEIRLLKQHHDQPDFDAILERTRKTITNVDKFVRDNDVNAFMEKQRQSGVVSDFARQHPEQEEDIMKLSRYQYQLEHTLASIQPVQDRPLNDICDEFGITPWPELKLYSDDDGSQTPTIVRLPFVQPLKAHQVDDATTIVTRGMANPPSTTVDTPTIKKLENGYRHTFLSNDMGTGKTKTYLTAIELNNRHKSKARQQDINT</sequence>
<reference evidence="2" key="1">
    <citation type="submission" date="2022-09" db="EMBL/GenBank/DDBJ databases">
        <title>Fusarium specimens isolated from Avocado Roots.</title>
        <authorList>
            <person name="Stajich J."/>
            <person name="Roper C."/>
            <person name="Heimlech-Rivalta G."/>
        </authorList>
    </citation>
    <scope>NUCLEOTIDE SEQUENCE</scope>
    <source>
        <strain evidence="2">CF00095</strain>
    </source>
</reference>
<evidence type="ECO:0000313" key="2">
    <source>
        <dbReference type="EMBL" id="KAJ4114800.1"/>
    </source>
</evidence>
<evidence type="ECO:0000256" key="1">
    <source>
        <dbReference type="SAM" id="MobiDB-lite"/>
    </source>
</evidence>
<feature type="region of interest" description="Disordered" evidence="1">
    <location>
        <begin position="85"/>
        <end position="105"/>
    </location>
</feature>
<dbReference type="Proteomes" id="UP001152024">
    <property type="component" value="Unassembled WGS sequence"/>
</dbReference>